<keyword evidence="8" id="KW-0997">Cell inner membrane</keyword>
<dbReference type="InterPro" id="IPR004282">
    <property type="entry name" value="CemA"/>
</dbReference>
<comment type="function">
    <text evidence="8">Required for H(+) efflux immediately after light irradiation to form a rapid H(+) concentration gradient across the thylakoid membranes. Together with PxcL, contributes to transient H(+) uptake following dark to light transition.</text>
</comment>
<feature type="transmembrane region" description="Helical" evidence="8">
    <location>
        <begin position="362"/>
        <end position="383"/>
    </location>
</feature>
<evidence type="ECO:0000313" key="10">
    <source>
        <dbReference type="EMBL" id="QKD81251.1"/>
    </source>
</evidence>
<dbReference type="EMBL" id="CP053661">
    <property type="protein sequence ID" value="QKD81251.1"/>
    <property type="molecule type" value="Genomic_DNA"/>
</dbReference>
<keyword evidence="8" id="KW-1003">Cell membrane</keyword>
<protein>
    <recommendedName>
        <fullName evidence="8">Proton extrusion protein PxcA</fullName>
    </recommendedName>
</protein>
<evidence type="ECO:0000256" key="6">
    <source>
        <dbReference type="ARBA" id="ARBA00023065"/>
    </source>
</evidence>
<dbReference type="Proteomes" id="UP000505210">
    <property type="component" value="Chromosome"/>
</dbReference>
<evidence type="ECO:0000256" key="9">
    <source>
        <dbReference type="SAM" id="MobiDB-lite"/>
    </source>
</evidence>
<evidence type="ECO:0000256" key="3">
    <source>
        <dbReference type="ARBA" id="ARBA00022692"/>
    </source>
</evidence>
<accession>A0A6M8BCE0</accession>
<dbReference type="NCBIfam" id="NF002703">
    <property type="entry name" value="PRK02507.1-1"/>
    <property type="match status" value="1"/>
</dbReference>
<evidence type="ECO:0000256" key="8">
    <source>
        <dbReference type="HAMAP-Rule" id="MF_01308"/>
    </source>
</evidence>
<reference evidence="10 11" key="1">
    <citation type="submission" date="2020-05" db="EMBL/GenBank/DDBJ databases">
        <title>Complete genome sequence of of a novel Thermoleptolyngbya strain isolated from hot springs of Ganzi, Sichuan China.</title>
        <authorList>
            <person name="Tang J."/>
            <person name="Daroch M."/>
            <person name="Li L."/>
            <person name="Waleron K."/>
            <person name="Waleron M."/>
            <person name="Waleron M."/>
        </authorList>
    </citation>
    <scope>NUCLEOTIDE SEQUENCE [LARGE SCALE GENOMIC DNA]</scope>
    <source>
        <strain evidence="10 11">PKUAC-SCTA183</strain>
    </source>
</reference>
<evidence type="ECO:0000256" key="5">
    <source>
        <dbReference type="ARBA" id="ARBA00022989"/>
    </source>
</evidence>
<keyword evidence="4 8" id="KW-0375">Hydrogen ion transport</keyword>
<comment type="similarity">
    <text evidence="8">Belongs to the CemA family.</text>
</comment>
<proteinExistence type="inferred from homology"/>
<dbReference type="GO" id="GO:0015078">
    <property type="term" value="F:proton transmembrane transporter activity"/>
    <property type="evidence" value="ECO:0007669"/>
    <property type="project" value="UniProtKB-UniRule"/>
</dbReference>
<feature type="transmembrane region" description="Helical" evidence="8">
    <location>
        <begin position="219"/>
        <end position="236"/>
    </location>
</feature>
<dbReference type="PANTHER" id="PTHR33650:SF2">
    <property type="entry name" value="CHLOROPLAST ENVELOPE MEMBRANE PROTEIN"/>
    <property type="match status" value="1"/>
</dbReference>
<evidence type="ECO:0000256" key="1">
    <source>
        <dbReference type="ARBA" id="ARBA00004141"/>
    </source>
</evidence>
<keyword evidence="7 8" id="KW-0472">Membrane</keyword>
<feature type="region of interest" description="Disordered" evidence="9">
    <location>
        <begin position="147"/>
        <end position="173"/>
    </location>
</feature>
<evidence type="ECO:0000256" key="4">
    <source>
        <dbReference type="ARBA" id="ARBA00022781"/>
    </source>
</evidence>
<feature type="transmembrane region" description="Helical" evidence="8">
    <location>
        <begin position="324"/>
        <end position="341"/>
    </location>
</feature>
<dbReference type="PANTHER" id="PTHR33650">
    <property type="entry name" value="CHLOROPLAST ENVELOPE MEMBRANE PROTEIN-RELATED"/>
    <property type="match status" value="1"/>
</dbReference>
<evidence type="ECO:0000256" key="7">
    <source>
        <dbReference type="ARBA" id="ARBA00023136"/>
    </source>
</evidence>
<keyword evidence="11" id="KW-1185">Reference proteome</keyword>
<keyword evidence="3 8" id="KW-0812">Transmembrane</keyword>
<dbReference type="Pfam" id="PF03040">
    <property type="entry name" value="CemA"/>
    <property type="match status" value="1"/>
</dbReference>
<keyword evidence="2 8" id="KW-0813">Transport</keyword>
<sequence length="443" mass="50563">MTNPIVSGVQAYLRFSRRWLMGTPERALDDAYEAALRIKALEDTYFGGDRISFQQGNYSSSARAYFQTELRKYLNIAKLRLAEFRTSSSILQSDRPPTEVHIDGQPPDAYEIDILDRSSLIPKKLAFVDSMIARYADGIMPVSSLAARPEVDPERGRMQPFDSGARRSPKRPADLESIADKTGVLPRSILRTADRIKRELDPNAEQEVIEDFYISRRRTFIAVRLVLLLMILPLLTQQVTKNFLISPIVDHYRTPETTGAFLNVDIEDEAFDELRRFEERLRFSSLVGATPPLTEPEINTRLQEKARELQLEAMAKSNNAVKNVFADIFSALVFGAVLLSSRREIEVLKSFMDEIVYGLSDSAKAFIIILLTDIFVGFHSPHGWEVLLEGVSRHFGIPESRDFIFLFIATFPVILDTIFKYWIFRYLNRISPSAVATYRNMNE</sequence>
<name>A0A6M8BCE0_9CYAN</name>
<dbReference type="RefSeq" id="WP_172353664.1">
    <property type="nucleotide sequence ID" value="NZ_CP053661.1"/>
</dbReference>
<keyword evidence="6 8" id="KW-0406">Ion transport</keyword>
<comment type="subcellular location">
    <subcellularLocation>
        <location evidence="8">Cell inner membrane</location>
        <topology evidence="8">Multi-pass membrane protein</topology>
    </subcellularLocation>
    <subcellularLocation>
        <location evidence="1">Membrane</location>
        <topology evidence="1">Multi-pass membrane protein</topology>
    </subcellularLocation>
</comment>
<evidence type="ECO:0000256" key="2">
    <source>
        <dbReference type="ARBA" id="ARBA00022448"/>
    </source>
</evidence>
<dbReference type="GO" id="GO:0005886">
    <property type="term" value="C:plasma membrane"/>
    <property type="evidence" value="ECO:0007669"/>
    <property type="project" value="UniProtKB-SubCell"/>
</dbReference>
<feature type="transmembrane region" description="Helical" evidence="8">
    <location>
        <begin position="403"/>
        <end position="423"/>
    </location>
</feature>
<dbReference type="KEGG" id="theu:HPC62_02865"/>
<evidence type="ECO:0000313" key="11">
    <source>
        <dbReference type="Proteomes" id="UP000505210"/>
    </source>
</evidence>
<dbReference type="HAMAP" id="MF_01308">
    <property type="entry name" value="CemA_PxcA"/>
    <property type="match status" value="1"/>
</dbReference>
<gene>
    <name evidence="8 10" type="primary">pxcA</name>
    <name evidence="10" type="ORF">HPC62_02865</name>
</gene>
<keyword evidence="5 8" id="KW-1133">Transmembrane helix</keyword>
<organism evidence="10 11">
    <name type="scientific">Thermoleptolyngbya sichuanensis A183</name>
    <dbReference type="NCBI Taxonomy" id="2737172"/>
    <lineage>
        <taxon>Bacteria</taxon>
        <taxon>Bacillati</taxon>
        <taxon>Cyanobacteriota</taxon>
        <taxon>Cyanophyceae</taxon>
        <taxon>Oculatellales</taxon>
        <taxon>Oculatellaceae</taxon>
        <taxon>Thermoleptolyngbya</taxon>
        <taxon>Thermoleptolyngbya sichuanensis</taxon>
    </lineage>
</organism>
<dbReference type="AlphaFoldDB" id="A0A6M8BCE0"/>